<evidence type="ECO:0000313" key="1">
    <source>
        <dbReference type="EMBL" id="KAK0437080.1"/>
    </source>
</evidence>
<dbReference type="EMBL" id="JAUEPS010000117">
    <property type="protein sequence ID" value="KAK0437080.1"/>
    <property type="molecule type" value="Genomic_DNA"/>
</dbReference>
<name>A0AA39J6K0_ARMTA</name>
<gene>
    <name evidence="1" type="ORF">EV420DRAFT_1753602</name>
</gene>
<keyword evidence="2" id="KW-1185">Reference proteome</keyword>
<dbReference type="RefSeq" id="XP_060322446.1">
    <property type="nucleotide sequence ID" value="XM_060480460.1"/>
</dbReference>
<organism evidence="1 2">
    <name type="scientific">Armillaria tabescens</name>
    <name type="common">Ringless honey mushroom</name>
    <name type="synonym">Agaricus tabescens</name>
    <dbReference type="NCBI Taxonomy" id="1929756"/>
    <lineage>
        <taxon>Eukaryota</taxon>
        <taxon>Fungi</taxon>
        <taxon>Dikarya</taxon>
        <taxon>Basidiomycota</taxon>
        <taxon>Agaricomycotina</taxon>
        <taxon>Agaricomycetes</taxon>
        <taxon>Agaricomycetidae</taxon>
        <taxon>Agaricales</taxon>
        <taxon>Marasmiineae</taxon>
        <taxon>Physalacriaceae</taxon>
        <taxon>Desarmillaria</taxon>
    </lineage>
</organism>
<accession>A0AA39J6K0</accession>
<proteinExistence type="predicted"/>
<dbReference type="GeneID" id="85364008"/>
<sequence length="174" mass="19758">MLRNNLASAGLCTFQIRLNLSQRSSRKTIYYIMVLSFFSQTYDHILGIMTDQCTLDANGNLKSSSKVNVYHDADDDVPMEGPEAAPKPEISVLRALTVRYTDQPSPVTVPWLYGRIPYTGRFLYTWVYFRFWKNSAIAAHQTCDNARDKCINRKSNPEHGHAHLMGAFDGKTTC</sequence>
<comment type="caution">
    <text evidence="1">The sequence shown here is derived from an EMBL/GenBank/DDBJ whole genome shotgun (WGS) entry which is preliminary data.</text>
</comment>
<dbReference type="AlphaFoldDB" id="A0AA39J6K0"/>
<reference evidence="1" key="1">
    <citation type="submission" date="2023-06" db="EMBL/GenBank/DDBJ databases">
        <authorList>
            <consortium name="Lawrence Berkeley National Laboratory"/>
            <person name="Ahrendt S."/>
            <person name="Sahu N."/>
            <person name="Indic B."/>
            <person name="Wong-Bajracharya J."/>
            <person name="Merenyi Z."/>
            <person name="Ke H.-M."/>
            <person name="Monk M."/>
            <person name="Kocsube S."/>
            <person name="Drula E."/>
            <person name="Lipzen A."/>
            <person name="Balint B."/>
            <person name="Henrissat B."/>
            <person name="Andreopoulos B."/>
            <person name="Martin F.M."/>
            <person name="Harder C.B."/>
            <person name="Rigling D."/>
            <person name="Ford K.L."/>
            <person name="Foster G.D."/>
            <person name="Pangilinan J."/>
            <person name="Papanicolaou A."/>
            <person name="Barry K."/>
            <person name="LaButti K."/>
            <person name="Viragh M."/>
            <person name="Koriabine M."/>
            <person name="Yan M."/>
            <person name="Riley R."/>
            <person name="Champramary S."/>
            <person name="Plett K.L."/>
            <person name="Tsai I.J."/>
            <person name="Slot J."/>
            <person name="Sipos G."/>
            <person name="Plett J."/>
            <person name="Nagy L.G."/>
            <person name="Grigoriev I.V."/>
        </authorList>
    </citation>
    <scope>NUCLEOTIDE SEQUENCE</scope>
    <source>
        <strain evidence="1">CCBAS 213</strain>
    </source>
</reference>
<evidence type="ECO:0000313" key="2">
    <source>
        <dbReference type="Proteomes" id="UP001175211"/>
    </source>
</evidence>
<protein>
    <submittedName>
        <fullName evidence="1">Uncharacterized protein</fullName>
    </submittedName>
</protein>
<dbReference type="Proteomes" id="UP001175211">
    <property type="component" value="Unassembled WGS sequence"/>
</dbReference>